<dbReference type="KEGG" id="dho:Dia5BBH33_19960"/>
<dbReference type="Pfam" id="PF00890">
    <property type="entry name" value="FAD_binding_2"/>
    <property type="match status" value="1"/>
</dbReference>
<evidence type="ECO:0000256" key="1">
    <source>
        <dbReference type="ARBA" id="ARBA00001974"/>
    </source>
</evidence>
<dbReference type="AlphaFoldDB" id="A0A8D5A3W2"/>
<dbReference type="PANTHER" id="PTHR43400:SF7">
    <property type="entry name" value="FAD-DEPENDENT OXIDOREDUCTASE 2 FAD BINDING DOMAIN-CONTAINING PROTEIN"/>
    <property type="match status" value="1"/>
</dbReference>
<evidence type="ECO:0000256" key="2">
    <source>
        <dbReference type="ARBA" id="ARBA00022630"/>
    </source>
</evidence>
<keyword evidence="4" id="KW-0560">Oxidoreductase</keyword>
<comment type="cofactor">
    <cofactor evidence="1">
        <name>FAD</name>
        <dbReference type="ChEBI" id="CHEBI:57692"/>
    </cofactor>
</comment>
<dbReference type="InterPro" id="IPR036188">
    <property type="entry name" value="FAD/NAD-bd_sf"/>
</dbReference>
<dbReference type="Gene3D" id="3.50.50.60">
    <property type="entry name" value="FAD/NAD(P)-binding domain"/>
    <property type="match status" value="1"/>
</dbReference>
<dbReference type="OrthoDB" id="3169476at2"/>
<keyword evidence="7" id="KW-1185">Reference proteome</keyword>
<evidence type="ECO:0000256" key="4">
    <source>
        <dbReference type="ARBA" id="ARBA00023002"/>
    </source>
</evidence>
<protein>
    <submittedName>
        <fullName evidence="6">Fumarate reductase</fullName>
    </submittedName>
</protein>
<gene>
    <name evidence="6" type="ORF">Dia5BBH33_19960</name>
</gene>
<organism evidence="6 7">
    <name type="scientific">Dialister hominis</name>
    <dbReference type="NCBI Taxonomy" id="2582419"/>
    <lineage>
        <taxon>Bacteria</taxon>
        <taxon>Bacillati</taxon>
        <taxon>Bacillota</taxon>
        <taxon>Negativicutes</taxon>
        <taxon>Veillonellales</taxon>
        <taxon>Veillonellaceae</taxon>
        <taxon>Dialister</taxon>
    </lineage>
</organism>
<proteinExistence type="predicted"/>
<dbReference type="EMBL" id="AP019697">
    <property type="protein sequence ID" value="BBK26061.1"/>
    <property type="molecule type" value="Genomic_DNA"/>
</dbReference>
<feature type="domain" description="FAD-dependent oxidoreductase 2 FAD-binding" evidence="5">
    <location>
        <begin position="24"/>
        <end position="459"/>
    </location>
</feature>
<dbReference type="InterPro" id="IPR003953">
    <property type="entry name" value="FAD-dep_OxRdtase_2_FAD-bd"/>
</dbReference>
<keyword evidence="3" id="KW-0274">FAD</keyword>
<evidence type="ECO:0000259" key="5">
    <source>
        <dbReference type="Pfam" id="PF00890"/>
    </source>
</evidence>
<sequence>MKEIPSFFKKPDPITDIADTKEYDIVVIGAGSPGVPCALKAAELGAKVAILQKEKEAAACGNFGAGILTDKSDPVDVEKCVSMLEAASGHRAKRELLDMWAKKSGEAVLWTIEKGKEAGAQVVDMGTNAHAGLLKRTGWHIEFTTCVFGPKPYDTGAAMKAMCKLAEKKGVDIFYETPAVMLDQGADGRVTGVIGEHEGKHILFKARKGVVVATGDYANDKSMMDYYLPDMTNFALKRTGRSGDGHKMIVWAGGRMENVGHTKMAHDMDSGPTSLMSAPYLRVKLNGKRFCDETVGMELMNCYLTFAEDSGHYCQIFDSRYVDQAKKIGMTVDDPESLKNWMPEEDSEHKGVMKDLIDTYKADTLEELAKKLRIKDIPAFLETVKHYNEMAKAGKDTEMGVPAEKLCPVEVGPFYGVHRHIRFTVGCSGVVINEKMQCLDKDDNPIPGLYAAGNLAGNFYGSIDYPLDIFGLNLGHNYTEGYVIAKEIMGKE</sequence>
<evidence type="ECO:0000256" key="3">
    <source>
        <dbReference type="ARBA" id="ARBA00022827"/>
    </source>
</evidence>
<dbReference type="Gene3D" id="3.90.700.10">
    <property type="entry name" value="Succinate dehydrogenase/fumarate reductase flavoprotein, catalytic domain"/>
    <property type="match status" value="1"/>
</dbReference>
<keyword evidence="2" id="KW-0285">Flavoprotein</keyword>
<evidence type="ECO:0000313" key="7">
    <source>
        <dbReference type="Proteomes" id="UP000320585"/>
    </source>
</evidence>
<name>A0A8D5A3W2_9FIRM</name>
<dbReference type="InterPro" id="IPR050315">
    <property type="entry name" value="FAD-oxidoreductase_2"/>
</dbReference>
<dbReference type="SUPFAM" id="SSF51905">
    <property type="entry name" value="FAD/NAD(P)-binding domain"/>
    <property type="match status" value="1"/>
</dbReference>
<dbReference type="GO" id="GO:0033765">
    <property type="term" value="F:steroid dehydrogenase activity, acting on the CH-CH group of donors"/>
    <property type="evidence" value="ECO:0007669"/>
    <property type="project" value="UniProtKB-ARBA"/>
</dbReference>
<dbReference type="RefSeq" id="WP_108850354.1">
    <property type="nucleotide sequence ID" value="NZ_AP019697.1"/>
</dbReference>
<dbReference type="SUPFAM" id="SSF56425">
    <property type="entry name" value="Succinate dehydrogenase/fumarate reductase flavoprotein, catalytic domain"/>
    <property type="match status" value="1"/>
</dbReference>
<evidence type="ECO:0000313" key="6">
    <source>
        <dbReference type="EMBL" id="BBK26061.1"/>
    </source>
</evidence>
<dbReference type="Proteomes" id="UP000320585">
    <property type="component" value="Chromosome"/>
</dbReference>
<dbReference type="PRINTS" id="PR00368">
    <property type="entry name" value="FADPNR"/>
</dbReference>
<dbReference type="GeneID" id="92717195"/>
<dbReference type="PANTHER" id="PTHR43400">
    <property type="entry name" value="FUMARATE REDUCTASE"/>
    <property type="match status" value="1"/>
</dbReference>
<accession>A0A8D5A3W2</accession>
<dbReference type="InterPro" id="IPR027477">
    <property type="entry name" value="Succ_DH/fumarate_Rdtase_cat_sf"/>
</dbReference>
<reference evidence="7" key="1">
    <citation type="submission" date="2019-05" db="EMBL/GenBank/DDBJ databases">
        <title>Complete genome sequencing of Dialister sp. strain 5BBH33.</title>
        <authorList>
            <person name="Sakamoto M."/>
            <person name="Murakami T."/>
            <person name="Mori H."/>
        </authorList>
    </citation>
    <scope>NUCLEOTIDE SEQUENCE [LARGE SCALE GENOMIC DNA]</scope>
    <source>
        <strain evidence="7">5BBH33</strain>
    </source>
</reference>